<evidence type="ECO:0000313" key="1">
    <source>
        <dbReference type="EMBL" id="ABC24062.1"/>
    </source>
</evidence>
<dbReference type="NCBIfam" id="TIGR02081">
    <property type="entry name" value="metW"/>
    <property type="match status" value="1"/>
</dbReference>
<dbReference type="EnsemblBacteria" id="ABC24062">
    <property type="protein sequence ID" value="ABC24062"/>
    <property type="gene ID" value="Rru_A3267"/>
</dbReference>
<dbReference type="Pfam" id="PF07021">
    <property type="entry name" value="MetW"/>
    <property type="match status" value="1"/>
</dbReference>
<gene>
    <name evidence="1" type="ordered locus">Rru_A3267</name>
</gene>
<proteinExistence type="predicted"/>
<accession>Q2RP83</accession>
<dbReference type="CDD" id="cd02440">
    <property type="entry name" value="AdoMet_MTases"/>
    <property type="match status" value="1"/>
</dbReference>
<dbReference type="eggNOG" id="COG2226">
    <property type="taxonomic scope" value="Bacteria"/>
</dbReference>
<sequence>MTPTGPTGAIRYDLQLIADMVTPGARVLDVGCGEGDLLSYLRTFKQVDGRGIELSMAGVRAAVSQGVPVIQGDADTDLSDYPDGAFDYAILSQTLQATERPRDVLINMLRIADRAIVSFPNFAHWRGRLHLLVRGRMPVSEYLPYEWWETPNIHFCTIRDFLKLCRELDLTVERALALDERGRPERFPANCPIANFMSAQAVFLLARGSRR</sequence>
<dbReference type="PhylomeDB" id="Q2RP83"/>
<dbReference type="AlphaFoldDB" id="Q2RP83"/>
<protein>
    <submittedName>
        <fullName evidence="1">Methionine biosynthesis MetW</fullName>
    </submittedName>
</protein>
<organism evidence="1 2">
    <name type="scientific">Rhodospirillum rubrum (strain ATCC 11170 / ATH 1.1.1 / DSM 467 / LMG 4362 / NCIMB 8255 / S1)</name>
    <dbReference type="NCBI Taxonomy" id="269796"/>
    <lineage>
        <taxon>Bacteria</taxon>
        <taxon>Pseudomonadati</taxon>
        <taxon>Pseudomonadota</taxon>
        <taxon>Alphaproteobacteria</taxon>
        <taxon>Rhodospirillales</taxon>
        <taxon>Rhodospirillaceae</taxon>
        <taxon>Rhodospirillum</taxon>
    </lineage>
</organism>
<dbReference type="InterPro" id="IPR010743">
    <property type="entry name" value="Methionine_synth_MetW"/>
</dbReference>
<keyword evidence="2" id="KW-1185">Reference proteome</keyword>
<dbReference type="STRING" id="269796.Rru_A3267"/>
<reference evidence="1 2" key="1">
    <citation type="journal article" date="2011" name="Stand. Genomic Sci.">
        <title>Complete genome sequence of Rhodospirillum rubrum type strain (S1).</title>
        <authorList>
            <person name="Munk A.C."/>
            <person name="Copeland A."/>
            <person name="Lucas S."/>
            <person name="Lapidus A."/>
            <person name="Del Rio T.G."/>
            <person name="Barry K."/>
            <person name="Detter J.C."/>
            <person name="Hammon N."/>
            <person name="Israni S."/>
            <person name="Pitluck S."/>
            <person name="Brettin T."/>
            <person name="Bruce D."/>
            <person name="Han C."/>
            <person name="Tapia R."/>
            <person name="Gilna P."/>
            <person name="Schmutz J."/>
            <person name="Larimer F."/>
            <person name="Land M."/>
            <person name="Kyrpides N.C."/>
            <person name="Mavromatis K."/>
            <person name="Richardson P."/>
            <person name="Rohde M."/>
            <person name="Goker M."/>
            <person name="Klenk H.P."/>
            <person name="Zhang Y."/>
            <person name="Roberts G.P."/>
            <person name="Reslewic S."/>
            <person name="Schwartz D.C."/>
        </authorList>
    </citation>
    <scope>NUCLEOTIDE SEQUENCE [LARGE SCALE GENOMIC DNA]</scope>
    <source>
        <strain evidence="2">ATCC 11170 / ATH 1.1.1 / DSM 467 / LMG 4362 / NCIMB 8255 / S1</strain>
    </source>
</reference>
<evidence type="ECO:0000313" key="2">
    <source>
        <dbReference type="Proteomes" id="UP000001929"/>
    </source>
</evidence>
<dbReference type="HOGENOM" id="CLU_091323_0_0_5"/>
<dbReference type="SUPFAM" id="SSF53335">
    <property type="entry name" value="S-adenosyl-L-methionine-dependent methyltransferases"/>
    <property type="match status" value="1"/>
</dbReference>
<dbReference type="Gene3D" id="3.40.50.150">
    <property type="entry name" value="Vaccinia Virus protein VP39"/>
    <property type="match status" value="1"/>
</dbReference>
<dbReference type="RefSeq" id="WP_011391015.1">
    <property type="nucleotide sequence ID" value="NC_007643.1"/>
</dbReference>
<dbReference type="InterPro" id="IPR029063">
    <property type="entry name" value="SAM-dependent_MTases_sf"/>
</dbReference>
<dbReference type="PATRIC" id="fig|269796.9.peg.3384"/>
<name>Q2RP83_RHORT</name>
<dbReference type="KEGG" id="rru:Rru_A3267"/>
<dbReference type="Proteomes" id="UP000001929">
    <property type="component" value="Chromosome"/>
</dbReference>
<dbReference type="EMBL" id="CP000230">
    <property type="protein sequence ID" value="ABC24062.1"/>
    <property type="molecule type" value="Genomic_DNA"/>
</dbReference>